<feature type="non-terminal residue" evidence="1">
    <location>
        <position position="1"/>
    </location>
</feature>
<organism evidence="1 2">
    <name type="scientific">Populus deltoides</name>
    <name type="common">Eastern poplar</name>
    <name type="synonym">Eastern cottonwood</name>
    <dbReference type="NCBI Taxonomy" id="3696"/>
    <lineage>
        <taxon>Eukaryota</taxon>
        <taxon>Viridiplantae</taxon>
        <taxon>Streptophyta</taxon>
        <taxon>Embryophyta</taxon>
        <taxon>Tracheophyta</taxon>
        <taxon>Spermatophyta</taxon>
        <taxon>Magnoliopsida</taxon>
        <taxon>eudicotyledons</taxon>
        <taxon>Gunneridae</taxon>
        <taxon>Pentapetalae</taxon>
        <taxon>rosids</taxon>
        <taxon>fabids</taxon>
        <taxon>Malpighiales</taxon>
        <taxon>Salicaceae</taxon>
        <taxon>Saliceae</taxon>
        <taxon>Populus</taxon>
    </lineage>
</organism>
<proteinExistence type="predicted"/>
<protein>
    <recommendedName>
        <fullName evidence="3">Chromo domain-containing protein</fullName>
    </recommendedName>
</protein>
<reference evidence="1" key="1">
    <citation type="journal article" date="2021" name="J. Hered.">
        <title>Genome Assembly of Salicaceae Populus deltoides (Eastern Cottonwood) I-69 Based on Nanopore Sequencing and Hi-C Technologies.</title>
        <authorList>
            <person name="Bai S."/>
            <person name="Wu H."/>
            <person name="Zhang J."/>
            <person name="Pan Z."/>
            <person name="Zhao W."/>
            <person name="Li Z."/>
            <person name="Tong C."/>
        </authorList>
    </citation>
    <scope>NUCLEOTIDE SEQUENCE</scope>
    <source>
        <tissue evidence="1">Leaf</tissue>
    </source>
</reference>
<dbReference type="SUPFAM" id="SSF54160">
    <property type="entry name" value="Chromo domain-like"/>
    <property type="match status" value="1"/>
</dbReference>
<dbReference type="EMBL" id="JACEGQ020000014">
    <property type="protein sequence ID" value="KAH8489855.1"/>
    <property type="molecule type" value="Genomic_DNA"/>
</dbReference>
<sequence length="88" mass="9949">PIEPSLPILTQGEIQPLPKVILDSRSVNNQHRVLVHWDGLSLAESSWKDVDTLRNRFPSFALEEKCRTNGDNDVISDHMDNLFILKAG</sequence>
<dbReference type="Proteomes" id="UP000807159">
    <property type="component" value="Chromosome 14"/>
</dbReference>
<evidence type="ECO:0000313" key="2">
    <source>
        <dbReference type="Proteomes" id="UP000807159"/>
    </source>
</evidence>
<name>A0A8T2X8C4_POPDE</name>
<feature type="non-terminal residue" evidence="1">
    <location>
        <position position="88"/>
    </location>
</feature>
<gene>
    <name evidence="1" type="ORF">H0E87_025178</name>
</gene>
<keyword evidence="2" id="KW-1185">Reference proteome</keyword>
<evidence type="ECO:0008006" key="3">
    <source>
        <dbReference type="Google" id="ProtNLM"/>
    </source>
</evidence>
<evidence type="ECO:0000313" key="1">
    <source>
        <dbReference type="EMBL" id="KAH8489855.1"/>
    </source>
</evidence>
<dbReference type="InterPro" id="IPR016197">
    <property type="entry name" value="Chromo-like_dom_sf"/>
</dbReference>
<dbReference type="AlphaFoldDB" id="A0A8T2X8C4"/>
<accession>A0A8T2X8C4</accession>
<dbReference type="Gene3D" id="2.40.50.40">
    <property type="match status" value="1"/>
</dbReference>
<comment type="caution">
    <text evidence="1">The sequence shown here is derived from an EMBL/GenBank/DDBJ whole genome shotgun (WGS) entry which is preliminary data.</text>
</comment>